<dbReference type="OrthoDB" id="1927217at2759"/>
<reference evidence="3" key="1">
    <citation type="submission" date="2025-08" db="UniProtKB">
        <authorList>
            <consortium name="RefSeq"/>
        </authorList>
    </citation>
    <scope>IDENTIFICATION</scope>
</reference>
<dbReference type="InParanoid" id="A0A1U7YYB7"/>
<evidence type="ECO:0000256" key="1">
    <source>
        <dbReference type="SAM" id="MobiDB-lite"/>
    </source>
</evidence>
<dbReference type="RefSeq" id="XP_010244560.1">
    <property type="nucleotide sequence ID" value="XM_010246258.1"/>
</dbReference>
<feature type="compositionally biased region" description="Polar residues" evidence="1">
    <location>
        <begin position="102"/>
        <end position="112"/>
    </location>
</feature>
<dbReference type="GO" id="GO:0055028">
    <property type="term" value="C:cortical microtubule"/>
    <property type="evidence" value="ECO:0000318"/>
    <property type="project" value="GO_Central"/>
</dbReference>
<dbReference type="GeneID" id="104588369"/>
<sequence length="574" mass="61509">MNRISRDSLAGGRIVPAGSQLRRGRSIAAISRDTDENLDLFSRNRRSLPITSSDEPDVSTKLGRISVGPVKLARNGIDDLLSSVDGGKHDYDWLLTPPETPLFSSSDTSESPPTLLAPRSSSLVRSVSTTKTSRLSMTHSENNYSSRPTRSGSVTRPSISTMHYTTYSSSSNRSSSILNTSSASVTSSSRPSTPTTRSTTRPSTPSARPLSSRPSTPTRSHPGPNISSVDKPRVSQNSRPSTSSSRPQVSANLSSASRPNSRPSTPTRRTQTAAPGPAPVVARSASVGRVLPNGRSTAPASRGSSPGPRARPSPQPIDLPDFPHDTPPNLRTTLPDRPISAGRSRPSVAVTVRGNLETSGPVNPPRRQSSPIVSRGRLAELSGRGRLHTNGHDVEAPELQKTPPVLEPTVRRLTKPTTTSESTGFGRTISKKSLDMALRHMDIRNGTGSVRSLSGTTLFPQSIRSNLKSQPIRVLDASSFLSSNGAPPASSNGGISENGNCIDKSLHNEAEEGDGRLSAKLSQMDIYESSRYDAILLKEDLKNTNWLHNVDDKSDKGITFDHRFEPLPEPFGLL</sequence>
<dbReference type="eggNOG" id="ENOG502QTMQ">
    <property type="taxonomic scope" value="Eukaryota"/>
</dbReference>
<dbReference type="GO" id="GO:0043622">
    <property type="term" value="P:cortical microtubule organization"/>
    <property type="evidence" value="ECO:0000318"/>
    <property type="project" value="GO_Central"/>
</dbReference>
<dbReference type="AlphaFoldDB" id="A0A1U7YYB7"/>
<name>A0A1U7YYB7_NELNU</name>
<dbReference type="Proteomes" id="UP000189703">
    <property type="component" value="Unplaced"/>
</dbReference>
<accession>A0A1U7YYB7</accession>
<dbReference type="PANTHER" id="PTHR31949:SF2">
    <property type="entry name" value="OS05G0480600 PROTEIN"/>
    <property type="match status" value="1"/>
</dbReference>
<keyword evidence="2" id="KW-1185">Reference proteome</keyword>
<dbReference type="OMA" id="GHASDIH"/>
<proteinExistence type="predicted"/>
<gene>
    <name evidence="3" type="primary">LOC104588369</name>
</gene>
<dbReference type="KEGG" id="nnu:104588369"/>
<evidence type="ECO:0000313" key="2">
    <source>
        <dbReference type="Proteomes" id="UP000189703"/>
    </source>
</evidence>
<feature type="compositionally biased region" description="Low complexity" evidence="1">
    <location>
        <begin position="119"/>
        <end position="136"/>
    </location>
</feature>
<feature type="compositionally biased region" description="Low complexity" evidence="1">
    <location>
        <begin position="234"/>
        <end position="275"/>
    </location>
</feature>
<feature type="compositionally biased region" description="Polar residues" evidence="1">
    <location>
        <begin position="137"/>
        <end position="157"/>
    </location>
</feature>
<feature type="compositionally biased region" description="Low complexity" evidence="1">
    <location>
        <begin position="294"/>
        <end position="308"/>
    </location>
</feature>
<dbReference type="FunCoup" id="A0A1U7YYB7">
    <property type="interactions" value="573"/>
</dbReference>
<organism evidence="2 3">
    <name type="scientific">Nelumbo nucifera</name>
    <name type="common">Sacred lotus</name>
    <dbReference type="NCBI Taxonomy" id="4432"/>
    <lineage>
        <taxon>Eukaryota</taxon>
        <taxon>Viridiplantae</taxon>
        <taxon>Streptophyta</taxon>
        <taxon>Embryophyta</taxon>
        <taxon>Tracheophyta</taxon>
        <taxon>Spermatophyta</taxon>
        <taxon>Magnoliopsida</taxon>
        <taxon>Proteales</taxon>
        <taxon>Nelumbonaceae</taxon>
        <taxon>Nelumbo</taxon>
    </lineage>
</organism>
<evidence type="ECO:0000313" key="3">
    <source>
        <dbReference type="RefSeq" id="XP_010244560.1"/>
    </source>
</evidence>
<feature type="region of interest" description="Disordered" evidence="1">
    <location>
        <begin position="102"/>
        <end position="346"/>
    </location>
</feature>
<protein>
    <submittedName>
        <fullName evidence="3">Sialidase isoform X1</fullName>
    </submittedName>
</protein>
<dbReference type="STRING" id="4432.A0A1U7YYB7"/>
<dbReference type="PANTHER" id="PTHR31949">
    <property type="entry name" value="GASTRIC MUCIN-LIKE PROTEIN"/>
    <property type="match status" value="1"/>
</dbReference>
<feature type="compositionally biased region" description="Low complexity" evidence="1">
    <location>
        <begin position="158"/>
        <end position="220"/>
    </location>
</feature>